<sequence length="81" mass="9694">MTASLYTLAEKAKQQDREAMYDFLQKFEPFIQKSLSQTKPQNREDLRQDLRLKCMECVHHFESEQTPGFFEFVNTIEQNTE</sequence>
<dbReference type="EMBL" id="RAPK01000006">
    <property type="protein sequence ID" value="RKD76018.1"/>
    <property type="molecule type" value="Genomic_DNA"/>
</dbReference>
<dbReference type="RefSeq" id="WP_120191441.1">
    <property type="nucleotide sequence ID" value="NZ_RAPK01000006.1"/>
</dbReference>
<feature type="domain" description="Helix-turn-helix conjugative transposon-like" evidence="1">
    <location>
        <begin position="6"/>
        <end position="62"/>
    </location>
</feature>
<dbReference type="AlphaFoldDB" id="A0A419V7U2"/>
<organism evidence="2 3">
    <name type="scientific">Sinobaca qinghaiensis</name>
    <dbReference type="NCBI Taxonomy" id="342944"/>
    <lineage>
        <taxon>Bacteria</taxon>
        <taxon>Bacillati</taxon>
        <taxon>Bacillota</taxon>
        <taxon>Bacilli</taxon>
        <taxon>Bacillales</taxon>
        <taxon>Sporolactobacillaceae</taxon>
        <taxon>Sinobaca</taxon>
    </lineage>
</organism>
<proteinExistence type="predicted"/>
<name>A0A419V7U2_9BACL</name>
<dbReference type="Pfam" id="PF12645">
    <property type="entry name" value="HTH_16"/>
    <property type="match status" value="1"/>
</dbReference>
<dbReference type="OrthoDB" id="2453202at2"/>
<protein>
    <submittedName>
        <fullName evidence="2">Helix-turn-helix protein</fullName>
    </submittedName>
</protein>
<keyword evidence="3" id="KW-1185">Reference proteome</keyword>
<reference evidence="2 3" key="1">
    <citation type="submission" date="2018-09" db="EMBL/GenBank/DDBJ databases">
        <title>Genomic Encyclopedia of Archaeal and Bacterial Type Strains, Phase II (KMG-II): from individual species to whole genera.</title>
        <authorList>
            <person name="Goeker M."/>
        </authorList>
    </citation>
    <scope>NUCLEOTIDE SEQUENCE [LARGE SCALE GENOMIC DNA]</scope>
    <source>
        <strain evidence="2 3">DSM 17008</strain>
    </source>
</reference>
<accession>A0A419V7U2</accession>
<dbReference type="InterPro" id="IPR024760">
    <property type="entry name" value="HTH_dom_conjug_TS-like"/>
</dbReference>
<gene>
    <name evidence="2" type="ORF">ATL39_0230</name>
</gene>
<dbReference type="Proteomes" id="UP000285120">
    <property type="component" value="Unassembled WGS sequence"/>
</dbReference>
<evidence type="ECO:0000259" key="1">
    <source>
        <dbReference type="Pfam" id="PF12645"/>
    </source>
</evidence>
<evidence type="ECO:0000313" key="2">
    <source>
        <dbReference type="EMBL" id="RKD76018.1"/>
    </source>
</evidence>
<comment type="caution">
    <text evidence="2">The sequence shown here is derived from an EMBL/GenBank/DDBJ whole genome shotgun (WGS) entry which is preliminary data.</text>
</comment>
<evidence type="ECO:0000313" key="3">
    <source>
        <dbReference type="Proteomes" id="UP000285120"/>
    </source>
</evidence>